<evidence type="ECO:0000313" key="6">
    <source>
        <dbReference type="Proteomes" id="UP000236047"/>
    </source>
</evidence>
<dbReference type="GO" id="GO:0051607">
    <property type="term" value="P:defense response to virus"/>
    <property type="evidence" value="ECO:0007669"/>
    <property type="project" value="UniProtKB-KW"/>
</dbReference>
<name>A0A2N8PR65_STRNR</name>
<dbReference type="PROSITE" id="PS51643">
    <property type="entry name" value="HD_CAS3"/>
    <property type="match status" value="1"/>
</dbReference>
<gene>
    <name evidence="5" type="ORF">AOB60_01160</name>
</gene>
<dbReference type="GO" id="GO:0016787">
    <property type="term" value="F:hydrolase activity"/>
    <property type="evidence" value="ECO:0007669"/>
    <property type="project" value="UniProtKB-KW"/>
</dbReference>
<protein>
    <recommendedName>
        <fullName evidence="4">HD Cas3-type domain-containing protein</fullName>
    </recommendedName>
</protein>
<keyword evidence="6" id="KW-1185">Reference proteome</keyword>
<evidence type="ECO:0000256" key="1">
    <source>
        <dbReference type="ARBA" id="ARBA00022723"/>
    </source>
</evidence>
<sequence length="135" mass="14575">MDAADRAGRRRAARLANWPAELRHEALSALAVAAWLTTSPPHTDGQDEELLVHLVASHHGHARPLLPPVPDPDPVEVTCTMPDQQQVTISSASTGVDWNGPDRFAAVNRRYGPWGLALLEATVRLADMACSEEGT</sequence>
<dbReference type="AlphaFoldDB" id="A0A2N8PR65"/>
<proteinExistence type="predicted"/>
<evidence type="ECO:0000313" key="5">
    <source>
        <dbReference type="EMBL" id="PNE43535.1"/>
    </source>
</evidence>
<reference evidence="6" key="1">
    <citation type="submission" date="2015-09" db="EMBL/GenBank/DDBJ databases">
        <authorList>
            <person name="Graham D.E."/>
            <person name="Mahan K.M."/>
            <person name="Klingeman D.M."/>
            <person name="Fida T."/>
            <person name="Giannone R.J."/>
            <person name="Hettich R.L."/>
            <person name="Parry R.J."/>
            <person name="Spain J.C."/>
        </authorList>
    </citation>
    <scope>NUCLEOTIDE SEQUENCE [LARGE SCALE GENOMIC DNA]</scope>
    <source>
        <strain evidence="6">JCM 4701</strain>
    </source>
</reference>
<dbReference type="InterPro" id="IPR006483">
    <property type="entry name" value="CRISPR-assoc_Cas3_HD"/>
</dbReference>
<feature type="domain" description="HD Cas3-type" evidence="4">
    <location>
        <begin position="1"/>
        <end position="129"/>
    </location>
</feature>
<dbReference type="RefSeq" id="WP_258017416.1">
    <property type="nucleotide sequence ID" value="NZ_LJSN01000001.1"/>
</dbReference>
<dbReference type="GO" id="GO:0046872">
    <property type="term" value="F:metal ion binding"/>
    <property type="evidence" value="ECO:0007669"/>
    <property type="project" value="UniProtKB-KW"/>
</dbReference>
<keyword evidence="3" id="KW-0051">Antiviral defense</keyword>
<evidence type="ECO:0000256" key="3">
    <source>
        <dbReference type="ARBA" id="ARBA00023118"/>
    </source>
</evidence>
<dbReference type="EMBL" id="LJSN01000001">
    <property type="protein sequence ID" value="PNE43535.1"/>
    <property type="molecule type" value="Genomic_DNA"/>
</dbReference>
<evidence type="ECO:0000256" key="2">
    <source>
        <dbReference type="ARBA" id="ARBA00022801"/>
    </source>
</evidence>
<dbReference type="Proteomes" id="UP000236047">
    <property type="component" value="Unassembled WGS sequence"/>
</dbReference>
<accession>A0A2N8PR65</accession>
<dbReference type="Gene3D" id="1.10.3210.30">
    <property type="match status" value="1"/>
</dbReference>
<keyword evidence="2" id="KW-0378">Hydrolase</keyword>
<evidence type="ECO:0000259" key="4">
    <source>
        <dbReference type="PROSITE" id="PS51643"/>
    </source>
</evidence>
<organism evidence="5 6">
    <name type="scientific">Streptomyces noursei</name>
    <name type="common">Streptomyces albulus</name>
    <dbReference type="NCBI Taxonomy" id="1971"/>
    <lineage>
        <taxon>Bacteria</taxon>
        <taxon>Bacillati</taxon>
        <taxon>Actinomycetota</taxon>
        <taxon>Actinomycetes</taxon>
        <taxon>Kitasatosporales</taxon>
        <taxon>Streptomycetaceae</taxon>
        <taxon>Streptomyces</taxon>
    </lineage>
</organism>
<keyword evidence="1" id="KW-0479">Metal-binding</keyword>
<comment type="caution">
    <text evidence="5">The sequence shown here is derived from an EMBL/GenBank/DDBJ whole genome shotgun (WGS) entry which is preliminary data.</text>
</comment>
<dbReference type="InterPro" id="IPR038257">
    <property type="entry name" value="CRISPR-assoc_Cas3_HD_sf"/>
</dbReference>